<dbReference type="InterPro" id="IPR007460">
    <property type="entry name" value="BrnT_toxin"/>
</dbReference>
<dbReference type="Pfam" id="PF04365">
    <property type="entry name" value="BrnT_toxin"/>
    <property type="match status" value="1"/>
</dbReference>
<protein>
    <recommendedName>
        <fullName evidence="3">BrnT family toxin</fullName>
    </recommendedName>
</protein>
<dbReference type="STRING" id="1801773.A3A03_01270"/>
<evidence type="ECO:0000313" key="1">
    <source>
        <dbReference type="EMBL" id="OGI94651.1"/>
    </source>
</evidence>
<comment type="caution">
    <text evidence="1">The sequence shown here is derived from an EMBL/GenBank/DDBJ whole genome shotgun (WGS) entry which is preliminary data.</text>
</comment>
<dbReference type="Proteomes" id="UP000176629">
    <property type="component" value="Unassembled WGS sequence"/>
</dbReference>
<name>A0A1F6XKX7_9BACT</name>
<evidence type="ECO:0000313" key="2">
    <source>
        <dbReference type="Proteomes" id="UP000176629"/>
    </source>
</evidence>
<dbReference type="InterPro" id="IPR038573">
    <property type="entry name" value="BrnT_sf"/>
</dbReference>
<evidence type="ECO:0008006" key="3">
    <source>
        <dbReference type="Google" id="ProtNLM"/>
    </source>
</evidence>
<reference evidence="1 2" key="1">
    <citation type="journal article" date="2016" name="Nat. Commun.">
        <title>Thousands of microbial genomes shed light on interconnected biogeochemical processes in an aquifer system.</title>
        <authorList>
            <person name="Anantharaman K."/>
            <person name="Brown C.T."/>
            <person name="Hug L.A."/>
            <person name="Sharon I."/>
            <person name="Castelle C.J."/>
            <person name="Probst A.J."/>
            <person name="Thomas B.C."/>
            <person name="Singh A."/>
            <person name="Wilkins M.J."/>
            <person name="Karaoz U."/>
            <person name="Brodie E.L."/>
            <person name="Williams K.H."/>
            <person name="Hubbard S.S."/>
            <person name="Banfield J.F."/>
        </authorList>
    </citation>
    <scope>NUCLEOTIDE SEQUENCE [LARGE SCALE GENOMIC DNA]</scope>
</reference>
<gene>
    <name evidence="1" type="ORF">A3A03_01270</name>
</gene>
<proteinExistence type="predicted"/>
<accession>A0A1F6XKX7</accession>
<dbReference type="Gene3D" id="3.10.450.530">
    <property type="entry name" value="Ribonuclease toxin, BrnT, of type II toxin-antitoxin system"/>
    <property type="match status" value="1"/>
</dbReference>
<organism evidence="1 2">
    <name type="scientific">Candidatus Nomurabacteria bacterium RIFCSPLOWO2_01_FULL_40_18</name>
    <dbReference type="NCBI Taxonomy" id="1801773"/>
    <lineage>
        <taxon>Bacteria</taxon>
        <taxon>Candidatus Nomuraibacteriota</taxon>
    </lineage>
</organism>
<sequence>MYMAHATITNKEGRVLQEVSGFEWDAGNREKNLVKHNVTNEECEESFFDQKKIIMKDVPHSESEERYTLIGQTKQKRLLHIVFTVRNNRVRIISARNLNKKHYRLYEKEN</sequence>
<dbReference type="AlphaFoldDB" id="A0A1F6XKX7"/>
<dbReference type="EMBL" id="MFUX01000014">
    <property type="protein sequence ID" value="OGI94651.1"/>
    <property type="molecule type" value="Genomic_DNA"/>
</dbReference>